<organism evidence="2 3">
    <name type="scientific">Sphingomonas alpina</name>
    <dbReference type="NCBI Taxonomy" id="653931"/>
    <lineage>
        <taxon>Bacteria</taxon>
        <taxon>Pseudomonadati</taxon>
        <taxon>Pseudomonadota</taxon>
        <taxon>Alphaproteobacteria</taxon>
        <taxon>Sphingomonadales</taxon>
        <taxon>Sphingomonadaceae</taxon>
        <taxon>Sphingomonas</taxon>
    </lineage>
</organism>
<dbReference type="KEGG" id="spap:H3Z74_11795"/>
<name>A0A7H0LPZ9_9SPHN</name>
<sequence length="96" mass="10062">MADISVIFALTLAAISVSLLVIKRASLQTARYFAYSAMTIFGMHAIGVQIVAPISSATVEKCEIAGGIWLIAGVAIVMVRGLRRALAGGQLEAISR</sequence>
<reference evidence="2 3" key="1">
    <citation type="submission" date="2020-09" db="EMBL/GenBank/DDBJ databases">
        <title>Sphingomonas sp., a new species isolated from pork steak.</title>
        <authorList>
            <person name="Heidler von Heilborn D."/>
        </authorList>
    </citation>
    <scope>NUCLEOTIDE SEQUENCE [LARGE SCALE GENOMIC DNA]</scope>
    <source>
        <strain evidence="3">S8-3T</strain>
    </source>
</reference>
<evidence type="ECO:0000313" key="3">
    <source>
        <dbReference type="Proteomes" id="UP000516148"/>
    </source>
</evidence>
<feature type="transmembrane region" description="Helical" evidence="1">
    <location>
        <begin position="64"/>
        <end position="82"/>
    </location>
</feature>
<gene>
    <name evidence="2" type="ORF">H3Z74_11795</name>
</gene>
<feature type="transmembrane region" description="Helical" evidence="1">
    <location>
        <begin position="32"/>
        <end position="52"/>
    </location>
</feature>
<keyword evidence="1" id="KW-0472">Membrane</keyword>
<dbReference type="EMBL" id="CP061038">
    <property type="protein sequence ID" value="QNQ11752.1"/>
    <property type="molecule type" value="Genomic_DNA"/>
</dbReference>
<accession>A0A7H0LPZ9</accession>
<keyword evidence="3" id="KW-1185">Reference proteome</keyword>
<evidence type="ECO:0000256" key="1">
    <source>
        <dbReference type="SAM" id="Phobius"/>
    </source>
</evidence>
<keyword evidence="1" id="KW-0812">Transmembrane</keyword>
<dbReference type="AlphaFoldDB" id="A0A7H0LPZ9"/>
<dbReference type="Proteomes" id="UP000516148">
    <property type="component" value="Chromosome"/>
</dbReference>
<evidence type="ECO:0000313" key="2">
    <source>
        <dbReference type="EMBL" id="QNQ11752.1"/>
    </source>
</evidence>
<dbReference type="RefSeq" id="WP_187764057.1">
    <property type="nucleotide sequence ID" value="NZ_CP061038.1"/>
</dbReference>
<proteinExistence type="predicted"/>
<keyword evidence="1" id="KW-1133">Transmembrane helix</keyword>
<protein>
    <submittedName>
        <fullName evidence="2">Uncharacterized protein</fullName>
    </submittedName>
</protein>
<feature type="transmembrane region" description="Helical" evidence="1">
    <location>
        <begin position="6"/>
        <end position="25"/>
    </location>
</feature>